<dbReference type="VEuPathDB" id="MicrosporidiaDB:HERIO_1784"/>
<sequence length="414" mass="48041">MQYNLTTIAVKEVIRYFKQLEVNLIENDFNRPSQATIQRFYAQILEIYAGCDYLNSGESTSINTLKFIKKLTDFISLIGLNSLSIREILNPDGKKFIIICTYIINFSMYRDTLKERYMEASNIVNKNQTIIHTLKKKINILNDEKLNINSLLSKNKNDYDDLQNKISTMKVEVDGLRNALELIHSDYSEVKIKFNELTDKLCNSELIEHNLKEEVDLLEKQIVSNPENLYEVVEELRSLVDKEIQNIRLLNLSIMNGHVKQKSLSETSEILKNIHNLCVSINELNIGISKTENIILNNESQIKRINSFIKSKNIKLNHINKQISLVESKIESLTEKDKSVSKILLEKIENVKKEYDELCENKKKTGVELNENNKKIHSLLLEKSKIENEFTSECNEIYGLLTNLITQVEIMKFK</sequence>
<dbReference type="Proteomes" id="UP000192501">
    <property type="component" value="Unassembled WGS sequence"/>
</dbReference>
<dbReference type="VEuPathDB" id="MicrosporidiaDB:A0H76_64"/>
<evidence type="ECO:0000256" key="7">
    <source>
        <dbReference type="ARBA" id="ARBA00023306"/>
    </source>
</evidence>
<name>A0A1X0QJ99_9MICR</name>
<feature type="coiled-coil region" evidence="9">
    <location>
        <begin position="152"/>
        <end position="179"/>
    </location>
</feature>
<dbReference type="InterPro" id="IPR005549">
    <property type="entry name" value="Kinetochore_Nuf2_N"/>
</dbReference>
<comment type="caution">
    <text evidence="11">The sequence shown here is derived from an EMBL/GenBank/DDBJ whole genome shotgun (WGS) entry which is preliminary data.</text>
</comment>
<evidence type="ECO:0000313" key="11">
    <source>
        <dbReference type="EMBL" id="ORD99848.1"/>
    </source>
</evidence>
<organism evidence="11 12">
    <name type="scientific">Hepatospora eriocheir</name>
    <dbReference type="NCBI Taxonomy" id="1081669"/>
    <lineage>
        <taxon>Eukaryota</taxon>
        <taxon>Fungi</taxon>
        <taxon>Fungi incertae sedis</taxon>
        <taxon>Microsporidia</taxon>
        <taxon>Hepatosporidae</taxon>
        <taxon>Hepatospora</taxon>
    </lineage>
</organism>
<reference evidence="11 12" key="1">
    <citation type="journal article" date="2017" name="Environ. Microbiol.">
        <title>Decay of the glycolytic pathway and adaptation to intranuclear parasitism within Enterocytozoonidae microsporidia.</title>
        <authorList>
            <person name="Wiredu Boakye D."/>
            <person name="Jaroenlak P."/>
            <person name="Prachumwat A."/>
            <person name="Williams T.A."/>
            <person name="Bateman K.S."/>
            <person name="Itsathitphaisarn O."/>
            <person name="Sritunyalucksana K."/>
            <person name="Paszkiewicz K.H."/>
            <person name="Moore K.A."/>
            <person name="Stentiford G.D."/>
            <person name="Williams B.A."/>
        </authorList>
    </citation>
    <scope>NUCLEOTIDE SEQUENCE [LARGE SCALE GENOMIC DNA]</scope>
    <source>
        <strain evidence="12">canceri</strain>
    </source>
</reference>
<evidence type="ECO:0000256" key="9">
    <source>
        <dbReference type="SAM" id="Coils"/>
    </source>
</evidence>
<keyword evidence="7" id="KW-0131">Cell cycle</keyword>
<keyword evidence="6 9" id="KW-0175">Coiled coil</keyword>
<evidence type="ECO:0000256" key="1">
    <source>
        <dbReference type="ARBA" id="ARBA00004584"/>
    </source>
</evidence>
<dbReference type="AlphaFoldDB" id="A0A1X0QJ99"/>
<dbReference type="VEuPathDB" id="MicrosporidiaDB:HERIO_1785"/>
<protein>
    <submittedName>
        <fullName evidence="11">NUF2</fullName>
    </submittedName>
</protein>
<dbReference type="Gene3D" id="1.10.418.60">
    <property type="entry name" value="Ncd80 complex, Nuf2 subunit"/>
    <property type="match status" value="1"/>
</dbReference>
<evidence type="ECO:0000256" key="5">
    <source>
        <dbReference type="ARBA" id="ARBA00022776"/>
    </source>
</evidence>
<feature type="domain" description="Kinetochore protein Nuf2 N-terminal" evidence="10">
    <location>
        <begin position="4"/>
        <end position="120"/>
    </location>
</feature>
<keyword evidence="5" id="KW-0498">Mitosis</keyword>
<gene>
    <name evidence="11" type="primary">NUF2</name>
    <name evidence="11" type="ORF">A0H76_64</name>
</gene>
<dbReference type="InterPro" id="IPR038275">
    <property type="entry name" value="Nuf2_N_sf"/>
</dbReference>
<keyword evidence="4" id="KW-0132">Cell division</keyword>
<evidence type="ECO:0000256" key="3">
    <source>
        <dbReference type="ARBA" id="ARBA00022454"/>
    </source>
</evidence>
<dbReference type="EMBL" id="LTAI01000103">
    <property type="protein sequence ID" value="ORD99848.1"/>
    <property type="molecule type" value="Genomic_DNA"/>
</dbReference>
<comment type="similarity">
    <text evidence="2">Belongs to the NUF2 family.</text>
</comment>
<keyword evidence="3" id="KW-0158">Chromosome</keyword>
<evidence type="ECO:0000313" key="12">
    <source>
        <dbReference type="Proteomes" id="UP000192501"/>
    </source>
</evidence>
<feature type="coiled-coil region" evidence="9">
    <location>
        <begin position="316"/>
        <end position="389"/>
    </location>
</feature>
<dbReference type="GO" id="GO:0051301">
    <property type="term" value="P:cell division"/>
    <property type="evidence" value="ECO:0007669"/>
    <property type="project" value="UniProtKB-KW"/>
</dbReference>
<comment type="subcellular location">
    <subcellularLocation>
        <location evidence="1">Chromosome</location>
        <location evidence="1">Centromere</location>
    </subcellularLocation>
</comment>
<proteinExistence type="inferred from homology"/>
<evidence type="ECO:0000259" key="10">
    <source>
        <dbReference type="Pfam" id="PF03800"/>
    </source>
</evidence>
<accession>A0A1X0QJ99</accession>
<keyword evidence="8" id="KW-0137">Centromere</keyword>
<evidence type="ECO:0000256" key="6">
    <source>
        <dbReference type="ARBA" id="ARBA00023054"/>
    </source>
</evidence>
<evidence type="ECO:0000256" key="8">
    <source>
        <dbReference type="ARBA" id="ARBA00023328"/>
    </source>
</evidence>
<dbReference type="Pfam" id="PF03800">
    <property type="entry name" value="Nuf2"/>
    <property type="match status" value="1"/>
</dbReference>
<evidence type="ECO:0000256" key="2">
    <source>
        <dbReference type="ARBA" id="ARBA00005498"/>
    </source>
</evidence>
<dbReference type="GO" id="GO:0031262">
    <property type="term" value="C:Ndc80 complex"/>
    <property type="evidence" value="ECO:0007669"/>
    <property type="project" value="InterPro"/>
</dbReference>
<evidence type="ECO:0000256" key="4">
    <source>
        <dbReference type="ARBA" id="ARBA00022618"/>
    </source>
</evidence>